<proteinExistence type="predicted"/>
<dbReference type="EMBL" id="AP035768">
    <property type="protein sequence ID" value="BFO18318.1"/>
    <property type="molecule type" value="Genomic_DNA"/>
</dbReference>
<accession>A0AAT9HM28</accession>
<reference evidence="2" key="2">
    <citation type="submission" date="2024-07" db="EMBL/GenBank/DDBJ databases">
        <title>Streptomyces haneummycinica sp. nov., a new antibiotic-producing actinobacterium isolated from marine sediment.</title>
        <authorList>
            <person name="Uemura M."/>
            <person name="Hamada M."/>
            <person name="Hirano S."/>
            <person name="Kobayashi K."/>
            <person name="Ohshiro T."/>
            <person name="Kobayashi T."/>
            <person name="Terahara T."/>
        </authorList>
    </citation>
    <scope>NUCLEOTIDE SEQUENCE</scope>
    <source>
        <strain evidence="2">KM77-8</strain>
    </source>
</reference>
<protein>
    <submittedName>
        <fullName evidence="2">Uncharacterized protein</fullName>
    </submittedName>
</protein>
<gene>
    <name evidence="2" type="ORF">SHKM778_47060</name>
</gene>
<name>A0AAT9HM28_9ACTN</name>
<dbReference type="AlphaFoldDB" id="A0AAT9HM28"/>
<feature type="region of interest" description="Disordered" evidence="1">
    <location>
        <begin position="29"/>
        <end position="60"/>
    </location>
</feature>
<sequence length="128" mass="14631">MQVLRQVWVQQYWHDASGQLCWWQAKSTRDRASRRAVEQRNTGKRSAAGRPDTDSARVPWSTMEIVTPHDPEARYSQKVTAAGQRDWIGYRDHQTETCDETGPNVIVQVVTARRRSRTSTPSTTSTNS</sequence>
<feature type="compositionally biased region" description="Basic and acidic residues" evidence="1">
    <location>
        <begin position="29"/>
        <end position="38"/>
    </location>
</feature>
<evidence type="ECO:0000313" key="2">
    <source>
        <dbReference type="EMBL" id="BFO18318.1"/>
    </source>
</evidence>
<organism evidence="2">
    <name type="scientific">Streptomyces haneummycinicus</name>
    <dbReference type="NCBI Taxonomy" id="3074435"/>
    <lineage>
        <taxon>Bacteria</taxon>
        <taxon>Bacillati</taxon>
        <taxon>Actinomycetota</taxon>
        <taxon>Actinomycetes</taxon>
        <taxon>Kitasatosporales</taxon>
        <taxon>Streptomycetaceae</taxon>
        <taxon>Streptomyces</taxon>
    </lineage>
</organism>
<reference evidence="2" key="1">
    <citation type="submission" date="2024-06" db="EMBL/GenBank/DDBJ databases">
        <authorList>
            <consortium name="consrtm"/>
            <person name="Uemura M."/>
            <person name="Terahara T."/>
        </authorList>
    </citation>
    <scope>NUCLEOTIDE SEQUENCE</scope>
    <source>
        <strain evidence="2">KM77-8</strain>
    </source>
</reference>
<evidence type="ECO:0000256" key="1">
    <source>
        <dbReference type="SAM" id="MobiDB-lite"/>
    </source>
</evidence>